<evidence type="ECO:0000256" key="2">
    <source>
        <dbReference type="ARBA" id="ARBA00022670"/>
    </source>
</evidence>
<protein>
    <submittedName>
        <fullName evidence="7">NlpC/P60 family protein</fullName>
    </submittedName>
</protein>
<dbReference type="Pfam" id="PF00877">
    <property type="entry name" value="NLPC_P60"/>
    <property type="match status" value="1"/>
</dbReference>
<evidence type="ECO:0000256" key="1">
    <source>
        <dbReference type="ARBA" id="ARBA00007074"/>
    </source>
</evidence>
<dbReference type="PROSITE" id="PS51935">
    <property type="entry name" value="NLPC_P60"/>
    <property type="match status" value="1"/>
</dbReference>
<evidence type="ECO:0000313" key="7">
    <source>
        <dbReference type="EMBL" id="MDP4099236.1"/>
    </source>
</evidence>
<keyword evidence="3" id="KW-0378">Hydrolase</keyword>
<evidence type="ECO:0000259" key="6">
    <source>
        <dbReference type="PROSITE" id="PS51935"/>
    </source>
</evidence>
<dbReference type="PANTHER" id="PTHR47053">
    <property type="entry name" value="MUREIN DD-ENDOPEPTIDASE MEPH-RELATED"/>
    <property type="match status" value="1"/>
</dbReference>
<sequence>MKKKLAIAAMSAAIAFSAFSFGAGSVYADSKMDLVIQDTQGTSYRIGGTTLSGFDCSGFTSYVFDKLGIDLPRQSSSQFEIGDSVSRDEMRPGDLVFFNTNGRGVSHVGIFVGDGQFAHSSSSRGVTISSLSESYYANRYLGAKRVMSTSTYESVARE</sequence>
<keyword evidence="5" id="KW-0732">Signal</keyword>
<feature type="chain" id="PRO_5046903305" evidence="5">
    <location>
        <begin position="29"/>
        <end position="158"/>
    </location>
</feature>
<evidence type="ECO:0000256" key="4">
    <source>
        <dbReference type="ARBA" id="ARBA00022807"/>
    </source>
</evidence>
<dbReference type="InterPro" id="IPR051202">
    <property type="entry name" value="Peptidase_C40"/>
</dbReference>
<feature type="signal peptide" evidence="5">
    <location>
        <begin position="1"/>
        <end position="28"/>
    </location>
</feature>
<dbReference type="InterPro" id="IPR000064">
    <property type="entry name" value="NLP_P60_dom"/>
</dbReference>
<evidence type="ECO:0000313" key="8">
    <source>
        <dbReference type="Proteomes" id="UP001241848"/>
    </source>
</evidence>
<dbReference type="SUPFAM" id="SSF54001">
    <property type="entry name" value="Cysteine proteinases"/>
    <property type="match status" value="1"/>
</dbReference>
<keyword evidence="2" id="KW-0645">Protease</keyword>
<dbReference type="RefSeq" id="WP_305756853.1">
    <property type="nucleotide sequence ID" value="NZ_JAPCKK010000033.1"/>
</dbReference>
<name>A0ABT9FXK6_9BACL</name>
<evidence type="ECO:0000256" key="3">
    <source>
        <dbReference type="ARBA" id="ARBA00022801"/>
    </source>
</evidence>
<dbReference type="InterPro" id="IPR038765">
    <property type="entry name" value="Papain-like_cys_pep_sf"/>
</dbReference>
<accession>A0ABT9FXK6</accession>
<organism evidence="7 8">
    <name type="scientific">Paenibacillus zeirhizosphaerae</name>
    <dbReference type="NCBI Taxonomy" id="2987519"/>
    <lineage>
        <taxon>Bacteria</taxon>
        <taxon>Bacillati</taxon>
        <taxon>Bacillota</taxon>
        <taxon>Bacilli</taxon>
        <taxon>Bacillales</taxon>
        <taxon>Paenibacillaceae</taxon>
        <taxon>Paenibacillus</taxon>
    </lineage>
</organism>
<keyword evidence="8" id="KW-1185">Reference proteome</keyword>
<reference evidence="7 8" key="1">
    <citation type="submission" date="2022-10" db="EMBL/GenBank/DDBJ databases">
        <title>Paenibacillus description and whole genome data of maize root bacterial community.</title>
        <authorList>
            <person name="Marton D."/>
            <person name="Farkas M."/>
            <person name="Cserhati M."/>
        </authorList>
    </citation>
    <scope>NUCLEOTIDE SEQUENCE [LARGE SCALE GENOMIC DNA]</scope>
    <source>
        <strain evidence="7 8">P96</strain>
    </source>
</reference>
<dbReference type="EMBL" id="JAPCKK010000033">
    <property type="protein sequence ID" value="MDP4099236.1"/>
    <property type="molecule type" value="Genomic_DNA"/>
</dbReference>
<comment type="caution">
    <text evidence="7">The sequence shown here is derived from an EMBL/GenBank/DDBJ whole genome shotgun (WGS) entry which is preliminary data.</text>
</comment>
<feature type="domain" description="NlpC/P60" evidence="6">
    <location>
        <begin position="21"/>
        <end position="147"/>
    </location>
</feature>
<dbReference type="PANTHER" id="PTHR47053:SF1">
    <property type="entry name" value="MUREIN DD-ENDOPEPTIDASE MEPH-RELATED"/>
    <property type="match status" value="1"/>
</dbReference>
<proteinExistence type="inferred from homology"/>
<keyword evidence="4" id="KW-0788">Thiol protease</keyword>
<evidence type="ECO:0000256" key="5">
    <source>
        <dbReference type="SAM" id="SignalP"/>
    </source>
</evidence>
<dbReference type="Gene3D" id="3.90.1720.10">
    <property type="entry name" value="endopeptidase domain like (from Nostoc punctiforme)"/>
    <property type="match status" value="1"/>
</dbReference>
<comment type="similarity">
    <text evidence="1">Belongs to the peptidase C40 family.</text>
</comment>
<dbReference type="Proteomes" id="UP001241848">
    <property type="component" value="Unassembled WGS sequence"/>
</dbReference>
<gene>
    <name evidence="7" type="ORF">OIN60_21190</name>
</gene>